<dbReference type="OrthoDB" id="5778525at2759"/>
<organism evidence="3 4">
    <name type="scientific">Ascodesmis nigricans</name>
    <dbReference type="NCBI Taxonomy" id="341454"/>
    <lineage>
        <taxon>Eukaryota</taxon>
        <taxon>Fungi</taxon>
        <taxon>Dikarya</taxon>
        <taxon>Ascomycota</taxon>
        <taxon>Pezizomycotina</taxon>
        <taxon>Pezizomycetes</taxon>
        <taxon>Pezizales</taxon>
        <taxon>Ascodesmidaceae</taxon>
        <taxon>Ascodesmis</taxon>
    </lineage>
</organism>
<feature type="compositionally biased region" description="Low complexity" evidence="1">
    <location>
        <begin position="203"/>
        <end position="213"/>
    </location>
</feature>
<dbReference type="Gene3D" id="4.10.280.10">
    <property type="entry name" value="Helix-loop-helix DNA-binding domain"/>
    <property type="match status" value="1"/>
</dbReference>
<sequence>MDPQLPLLPASSAIDILRTHCHPPPLRPSSSTPAAPRSTPTDVSFGNNNPWFEIAHLLSDANRTAKLPFDPNTFAPTVLNCFPRFGDQRSLGRLTVFLGSLWRAEINEIITPTPPAPEQHQEAATQWTGARPSIPPHTPKPQGLDFGTDPCFTREGFKAAKPGATEPRFRCVLTRRRDESESVLHLVDSETEVETVALPGENSSSRLSSSSSRQVADATNLPPATIPASNCIPPPLIPSRSPPPTNATSSSPPRKKRRISTYTQSRLLSAAQKRQNHIQAEQQRRAKINALFEEIRGLTPGILMGYCSKRELIARFGCHLRAVKEGNEVLRRYLRGLEEGVGAMG</sequence>
<dbReference type="InterPro" id="IPR011598">
    <property type="entry name" value="bHLH_dom"/>
</dbReference>
<dbReference type="SUPFAM" id="SSF47459">
    <property type="entry name" value="HLH, helix-loop-helix DNA-binding domain"/>
    <property type="match status" value="1"/>
</dbReference>
<dbReference type="InterPro" id="IPR036638">
    <property type="entry name" value="HLH_DNA-bd_sf"/>
</dbReference>
<reference evidence="3 4" key="1">
    <citation type="submission" date="2019-04" db="EMBL/GenBank/DDBJ databases">
        <title>Comparative genomics and transcriptomics to analyze fruiting body development in filamentous ascomycetes.</title>
        <authorList>
            <consortium name="DOE Joint Genome Institute"/>
            <person name="Lutkenhaus R."/>
            <person name="Traeger S."/>
            <person name="Breuer J."/>
            <person name="Kuo A."/>
            <person name="Lipzen A."/>
            <person name="Pangilinan J."/>
            <person name="Dilworth D."/>
            <person name="Sandor L."/>
            <person name="Poggeler S."/>
            <person name="Barry K."/>
            <person name="Grigoriev I.V."/>
            <person name="Nowrousian M."/>
        </authorList>
    </citation>
    <scope>NUCLEOTIDE SEQUENCE [LARGE SCALE GENOMIC DNA]</scope>
    <source>
        <strain evidence="3 4">CBS 389.68</strain>
    </source>
</reference>
<dbReference type="GO" id="GO:0046983">
    <property type="term" value="F:protein dimerization activity"/>
    <property type="evidence" value="ECO:0007669"/>
    <property type="project" value="InterPro"/>
</dbReference>
<dbReference type="Proteomes" id="UP000298138">
    <property type="component" value="Unassembled WGS sequence"/>
</dbReference>
<dbReference type="InParanoid" id="A0A4S2MPA8"/>
<accession>A0A4S2MPA8</accession>
<feature type="compositionally biased region" description="Pro residues" evidence="1">
    <location>
        <begin position="232"/>
        <end position="245"/>
    </location>
</feature>
<dbReference type="STRING" id="341454.A0A4S2MPA8"/>
<evidence type="ECO:0000313" key="3">
    <source>
        <dbReference type="EMBL" id="TGZ78992.1"/>
    </source>
</evidence>
<gene>
    <name evidence="3" type="ORF">EX30DRAFT_342678</name>
</gene>
<dbReference type="Pfam" id="PF00010">
    <property type="entry name" value="HLH"/>
    <property type="match status" value="1"/>
</dbReference>
<feature type="region of interest" description="Disordered" evidence="1">
    <location>
        <begin position="22"/>
        <end position="46"/>
    </location>
</feature>
<name>A0A4S2MPA8_9PEZI</name>
<protein>
    <recommendedName>
        <fullName evidence="2">BHLH domain-containing protein</fullName>
    </recommendedName>
</protein>
<feature type="region of interest" description="Disordered" evidence="1">
    <location>
        <begin position="194"/>
        <end position="260"/>
    </location>
</feature>
<evidence type="ECO:0000256" key="1">
    <source>
        <dbReference type="SAM" id="MobiDB-lite"/>
    </source>
</evidence>
<evidence type="ECO:0000259" key="2">
    <source>
        <dbReference type="PROSITE" id="PS50888"/>
    </source>
</evidence>
<evidence type="ECO:0000313" key="4">
    <source>
        <dbReference type="Proteomes" id="UP000298138"/>
    </source>
</evidence>
<dbReference type="AlphaFoldDB" id="A0A4S2MPA8"/>
<dbReference type="PROSITE" id="PS50888">
    <property type="entry name" value="BHLH"/>
    <property type="match status" value="1"/>
</dbReference>
<feature type="compositionally biased region" description="Low complexity" evidence="1">
    <location>
        <begin position="28"/>
        <end position="41"/>
    </location>
</feature>
<dbReference type="EMBL" id="ML220135">
    <property type="protein sequence ID" value="TGZ78992.1"/>
    <property type="molecule type" value="Genomic_DNA"/>
</dbReference>
<keyword evidence="4" id="KW-1185">Reference proteome</keyword>
<proteinExistence type="predicted"/>
<feature type="domain" description="BHLH" evidence="2">
    <location>
        <begin position="272"/>
        <end position="323"/>
    </location>
</feature>